<gene>
    <name evidence="8" type="ORF">EK21DRAFT_101426</name>
</gene>
<dbReference type="Pfam" id="PF00096">
    <property type="entry name" value="zf-C2H2"/>
    <property type="match status" value="1"/>
</dbReference>
<feature type="domain" description="C2H2-type" evidence="7">
    <location>
        <begin position="62"/>
        <end position="89"/>
    </location>
</feature>
<dbReference type="Proteomes" id="UP000799777">
    <property type="component" value="Unassembled WGS sequence"/>
</dbReference>
<name>A0A9P4H6I3_9PLEO</name>
<dbReference type="PROSITE" id="PS50157">
    <property type="entry name" value="ZINC_FINGER_C2H2_2"/>
    <property type="match status" value="3"/>
</dbReference>
<evidence type="ECO:0000259" key="7">
    <source>
        <dbReference type="PROSITE" id="PS50157"/>
    </source>
</evidence>
<evidence type="ECO:0000256" key="1">
    <source>
        <dbReference type="ARBA" id="ARBA00022723"/>
    </source>
</evidence>
<dbReference type="GO" id="GO:0003676">
    <property type="term" value="F:nucleic acid binding"/>
    <property type="evidence" value="ECO:0007669"/>
    <property type="project" value="InterPro"/>
</dbReference>
<keyword evidence="3 5" id="KW-0863">Zinc-finger</keyword>
<keyword evidence="2" id="KW-0677">Repeat</keyword>
<keyword evidence="1" id="KW-0479">Metal-binding</keyword>
<evidence type="ECO:0000313" key="9">
    <source>
        <dbReference type="Proteomes" id="UP000799777"/>
    </source>
</evidence>
<feature type="region of interest" description="Disordered" evidence="6">
    <location>
        <begin position="126"/>
        <end position="152"/>
    </location>
</feature>
<dbReference type="OrthoDB" id="16516at2759"/>
<dbReference type="InterPro" id="IPR013087">
    <property type="entry name" value="Znf_C2H2_type"/>
</dbReference>
<keyword evidence="4" id="KW-0862">Zinc</keyword>
<feature type="domain" description="C2H2-type" evidence="7">
    <location>
        <begin position="3"/>
        <end position="30"/>
    </location>
</feature>
<keyword evidence="9" id="KW-1185">Reference proteome</keyword>
<dbReference type="EMBL" id="ML978205">
    <property type="protein sequence ID" value="KAF2029068.1"/>
    <property type="molecule type" value="Genomic_DNA"/>
</dbReference>
<evidence type="ECO:0000313" key="8">
    <source>
        <dbReference type="EMBL" id="KAF2029068.1"/>
    </source>
</evidence>
<dbReference type="AlphaFoldDB" id="A0A9P4H6I3"/>
<feature type="domain" description="C2H2-type" evidence="7">
    <location>
        <begin position="33"/>
        <end position="62"/>
    </location>
</feature>
<feature type="compositionally biased region" description="Basic residues" evidence="6">
    <location>
        <begin position="136"/>
        <end position="146"/>
    </location>
</feature>
<dbReference type="Gene3D" id="3.30.420.10">
    <property type="entry name" value="Ribonuclease H-like superfamily/Ribonuclease H"/>
    <property type="match status" value="1"/>
</dbReference>
<evidence type="ECO:0000256" key="2">
    <source>
        <dbReference type="ARBA" id="ARBA00022737"/>
    </source>
</evidence>
<evidence type="ECO:0000256" key="3">
    <source>
        <dbReference type="ARBA" id="ARBA00022771"/>
    </source>
</evidence>
<dbReference type="InterPro" id="IPR036236">
    <property type="entry name" value="Znf_C2H2_sf"/>
</dbReference>
<dbReference type="SUPFAM" id="SSF57667">
    <property type="entry name" value="beta-beta-alpha zinc fingers"/>
    <property type="match status" value="2"/>
</dbReference>
<accession>A0A9P4H6I3</accession>
<dbReference type="SUPFAM" id="SSF53098">
    <property type="entry name" value="Ribonuclease H-like"/>
    <property type="match status" value="1"/>
</dbReference>
<evidence type="ECO:0000256" key="5">
    <source>
        <dbReference type="PROSITE-ProRule" id="PRU00042"/>
    </source>
</evidence>
<proteinExistence type="predicted"/>
<dbReference type="Gene3D" id="3.30.160.60">
    <property type="entry name" value="Classic Zinc Finger"/>
    <property type="match status" value="2"/>
</dbReference>
<dbReference type="GO" id="GO:0008270">
    <property type="term" value="F:zinc ion binding"/>
    <property type="evidence" value="ECO:0007669"/>
    <property type="project" value="UniProtKB-KW"/>
</dbReference>
<dbReference type="PANTHER" id="PTHR24409">
    <property type="entry name" value="ZINC FINGER PROTEIN 142"/>
    <property type="match status" value="1"/>
</dbReference>
<dbReference type="InterPro" id="IPR012337">
    <property type="entry name" value="RNaseH-like_sf"/>
</dbReference>
<evidence type="ECO:0000256" key="6">
    <source>
        <dbReference type="SAM" id="MobiDB-lite"/>
    </source>
</evidence>
<reference evidence="8" key="1">
    <citation type="journal article" date="2020" name="Stud. Mycol.">
        <title>101 Dothideomycetes genomes: a test case for predicting lifestyles and emergence of pathogens.</title>
        <authorList>
            <person name="Haridas S."/>
            <person name="Albert R."/>
            <person name="Binder M."/>
            <person name="Bloem J."/>
            <person name="Labutti K."/>
            <person name="Salamov A."/>
            <person name="Andreopoulos B."/>
            <person name="Baker S."/>
            <person name="Barry K."/>
            <person name="Bills G."/>
            <person name="Bluhm B."/>
            <person name="Cannon C."/>
            <person name="Castanera R."/>
            <person name="Culley D."/>
            <person name="Daum C."/>
            <person name="Ezra D."/>
            <person name="Gonzalez J."/>
            <person name="Henrissat B."/>
            <person name="Kuo A."/>
            <person name="Liang C."/>
            <person name="Lipzen A."/>
            <person name="Lutzoni F."/>
            <person name="Magnuson J."/>
            <person name="Mondo S."/>
            <person name="Nolan M."/>
            <person name="Ohm R."/>
            <person name="Pangilinan J."/>
            <person name="Park H.-J."/>
            <person name="Ramirez L."/>
            <person name="Alfaro M."/>
            <person name="Sun H."/>
            <person name="Tritt A."/>
            <person name="Yoshinaga Y."/>
            <person name="Zwiers L.-H."/>
            <person name="Turgeon B."/>
            <person name="Goodwin S."/>
            <person name="Spatafora J."/>
            <person name="Crous P."/>
            <person name="Grigoriev I."/>
        </authorList>
    </citation>
    <scope>NUCLEOTIDE SEQUENCE</scope>
    <source>
        <strain evidence="8">CBS 110217</strain>
    </source>
</reference>
<organism evidence="8 9">
    <name type="scientific">Setomelanomma holmii</name>
    <dbReference type="NCBI Taxonomy" id="210430"/>
    <lineage>
        <taxon>Eukaryota</taxon>
        <taxon>Fungi</taxon>
        <taxon>Dikarya</taxon>
        <taxon>Ascomycota</taxon>
        <taxon>Pezizomycotina</taxon>
        <taxon>Dothideomycetes</taxon>
        <taxon>Pleosporomycetidae</taxon>
        <taxon>Pleosporales</taxon>
        <taxon>Pleosporineae</taxon>
        <taxon>Phaeosphaeriaceae</taxon>
        <taxon>Setomelanomma</taxon>
    </lineage>
</organism>
<dbReference type="InterPro" id="IPR036397">
    <property type="entry name" value="RNaseH_sf"/>
</dbReference>
<dbReference type="SMART" id="SM00355">
    <property type="entry name" value="ZnF_C2H2"/>
    <property type="match status" value="4"/>
</dbReference>
<protein>
    <recommendedName>
        <fullName evidence="7">C2H2-type domain-containing protein</fullName>
    </recommendedName>
</protein>
<dbReference type="CDD" id="cd06137">
    <property type="entry name" value="DEDDh_RNase"/>
    <property type="match status" value="1"/>
</dbReference>
<comment type="caution">
    <text evidence="8">The sequence shown here is derived from an EMBL/GenBank/DDBJ whole genome shotgun (WGS) entry which is preliminary data.</text>
</comment>
<sequence length="552" mass="61268">MSFWCGICSDSFTSKASLNHHTANHNDATTPQLSCAVCGRPFDDSLALESHKISSGHTAEQYTCNDCGQAFTTTRGLKDHRMKRPGCRKAFADVSPAPQARPEAPVHCDRCSITFRTRREFKDHRSYKRGGPCADHKHKAPSKHRGGYVDPDAVQTTVSDTLGYDEWADEDDEDEESDAPSDLSVGKVWCGKCKTSFESMAKYNAHALRCVTQPRSVESASVKAASQVSKAIQPRLSTGKQIVPAKLPEAIQPPLQAQYITGKMLRLLIQSDILIHHDGKMNVSGIDWTRIGFSKQSDVVAMFDGMCHLPKAFQGEYLPAPKALSDEHADLEHVWDTTEFQPSPDRDRPKPGLGVVALACSKVLLPNCLQEVVKIAAVDLVTCRILMTHLVCTDPNMKVADWRSTETGLFSWKDMEQTRLNGFKVLKGWAAARAALWKFVDKETIIVGHNLRSDLDSLRMIHGRGVDIAKVAEKAAKGPLSKVQVGLDSLCRDYSKVMLKSDPEYGRDALMDAFALRETGLWIIKNKEKFEKEIRQKSIDYQRIMPRAAAAA</sequence>
<evidence type="ECO:0000256" key="4">
    <source>
        <dbReference type="ARBA" id="ARBA00022833"/>
    </source>
</evidence>
<dbReference type="PROSITE" id="PS00028">
    <property type="entry name" value="ZINC_FINGER_C2H2_1"/>
    <property type="match status" value="2"/>
</dbReference>